<feature type="compositionally biased region" description="Basic and acidic residues" evidence="2">
    <location>
        <begin position="200"/>
        <end position="220"/>
    </location>
</feature>
<feature type="non-terminal residue" evidence="4">
    <location>
        <position position="1"/>
    </location>
</feature>
<evidence type="ECO:0000256" key="1">
    <source>
        <dbReference type="ARBA" id="ARBA00006937"/>
    </source>
</evidence>
<keyword evidence="5" id="KW-1185">Reference proteome</keyword>
<dbReference type="AlphaFoldDB" id="A0A7K4LR09"/>
<protein>
    <submittedName>
        <fullName evidence="4">FA83C protein</fullName>
    </submittedName>
</protein>
<feature type="compositionally biased region" description="Polar residues" evidence="2">
    <location>
        <begin position="258"/>
        <end position="294"/>
    </location>
</feature>
<dbReference type="Proteomes" id="UP000534426">
    <property type="component" value="Unassembled WGS sequence"/>
</dbReference>
<feature type="non-terminal residue" evidence="4">
    <location>
        <position position="379"/>
    </location>
</feature>
<evidence type="ECO:0000259" key="3">
    <source>
        <dbReference type="Pfam" id="PF07894"/>
    </source>
</evidence>
<feature type="region of interest" description="Disordered" evidence="2">
    <location>
        <begin position="198"/>
        <end position="294"/>
    </location>
</feature>
<dbReference type="GO" id="GO:0019901">
    <property type="term" value="F:protein kinase binding"/>
    <property type="evidence" value="ECO:0007669"/>
    <property type="project" value="TreeGrafter"/>
</dbReference>
<dbReference type="InterPro" id="IPR012461">
    <property type="entry name" value="SACK1"/>
</dbReference>
<feature type="domain" description="Scaffolding anchor of CK1" evidence="3">
    <location>
        <begin position="1"/>
        <end position="134"/>
    </location>
</feature>
<proteinExistence type="inferred from homology"/>
<evidence type="ECO:0000313" key="4">
    <source>
        <dbReference type="EMBL" id="NWJ07126.1"/>
    </source>
</evidence>
<comment type="caution">
    <text evidence="4">The sequence shown here is derived from an EMBL/GenBank/DDBJ whole genome shotgun (WGS) entry which is preliminary data.</text>
</comment>
<name>A0A7K4LR09_9AVES</name>
<gene>
    <name evidence="4" type="primary">Fam83c</name>
    <name evidence="4" type="ORF">CRYUND_R14031</name>
</gene>
<accession>A0A7K4LR09</accession>
<dbReference type="PANTHER" id="PTHR16181:SF29">
    <property type="entry name" value="PROTEIN FAM83A-RELATED"/>
    <property type="match status" value="1"/>
</dbReference>
<dbReference type="PANTHER" id="PTHR16181">
    <property type="entry name" value="PROTEIN FAM83A-RELATED"/>
    <property type="match status" value="1"/>
</dbReference>
<dbReference type="Gene3D" id="3.30.870.10">
    <property type="entry name" value="Endonuclease Chain A"/>
    <property type="match status" value="1"/>
</dbReference>
<dbReference type="GO" id="GO:0007165">
    <property type="term" value="P:signal transduction"/>
    <property type="evidence" value="ECO:0007669"/>
    <property type="project" value="TreeGrafter"/>
</dbReference>
<sequence>VIAIVMDLFTDMEILCDLLEASSRRHVPVYLILDEEYLKHFVEMCNKMSLTQDNFPNMRIRCLSGDTYYSKAGKKFAGRVLEKFTLIDCDQVLAGTYSFTWLCSQVHTSLATHFRGQIVADFDKEFRYLYAESKAVTNFCVPDPGGRPSSRNTSRDGEFLLKAAQANDTETSSPSSSLSNVSIRSIKMSPFLKNSTCNVQHEKQDLSPDHASTKGKRDASPKPPCSKQQGEPPDSPHSPPNKSTPAGQHKPTLYSPPRQEQNLQSPLEGANSNGTSENQKGPTVTSRDLTADSDNNVFGMEKRQSPAQGRLDLLSPYNPLKREKKGVIPCYDKLSDEMLMEKNSVYGAEKRMTLGHSKLDLITKYNKLKSKHIHSRFEL</sequence>
<evidence type="ECO:0000313" key="5">
    <source>
        <dbReference type="Proteomes" id="UP000534426"/>
    </source>
</evidence>
<comment type="similarity">
    <text evidence="1">Belongs to the FAM83 family.</text>
</comment>
<dbReference type="Pfam" id="PF07894">
    <property type="entry name" value="SACK1"/>
    <property type="match status" value="1"/>
</dbReference>
<reference evidence="4 5" key="1">
    <citation type="submission" date="2019-09" db="EMBL/GenBank/DDBJ databases">
        <title>Bird 10,000 Genomes (B10K) Project - Family phase.</title>
        <authorList>
            <person name="Zhang G."/>
        </authorList>
    </citation>
    <scope>NUCLEOTIDE SEQUENCE [LARGE SCALE GENOMIC DNA]</scope>
    <source>
        <strain evidence="4">B10K-MSB-37135</strain>
        <tissue evidence="4">Heart</tissue>
    </source>
</reference>
<dbReference type="SUPFAM" id="SSF56024">
    <property type="entry name" value="Phospholipase D/nuclease"/>
    <property type="match status" value="1"/>
</dbReference>
<dbReference type="EMBL" id="VWPW01021751">
    <property type="protein sequence ID" value="NWJ07126.1"/>
    <property type="molecule type" value="Genomic_DNA"/>
</dbReference>
<evidence type="ECO:0000256" key="2">
    <source>
        <dbReference type="SAM" id="MobiDB-lite"/>
    </source>
</evidence>
<dbReference type="InterPro" id="IPR050944">
    <property type="entry name" value="FAM83"/>
</dbReference>
<organism evidence="4 5">
    <name type="scientific">Crypturellus undulatus</name>
    <dbReference type="NCBI Taxonomy" id="48396"/>
    <lineage>
        <taxon>Eukaryota</taxon>
        <taxon>Metazoa</taxon>
        <taxon>Chordata</taxon>
        <taxon>Craniata</taxon>
        <taxon>Vertebrata</taxon>
        <taxon>Euteleostomi</taxon>
        <taxon>Archelosauria</taxon>
        <taxon>Archosauria</taxon>
        <taxon>Dinosauria</taxon>
        <taxon>Saurischia</taxon>
        <taxon>Theropoda</taxon>
        <taxon>Coelurosauria</taxon>
        <taxon>Aves</taxon>
        <taxon>Palaeognathae</taxon>
        <taxon>Tinamiformes</taxon>
        <taxon>Tinamidae</taxon>
        <taxon>Crypturellus</taxon>
    </lineage>
</organism>